<dbReference type="EMBL" id="BK015315">
    <property type="protein sequence ID" value="DAE00933.1"/>
    <property type="molecule type" value="Genomic_DNA"/>
</dbReference>
<proteinExistence type="predicted"/>
<name>A0A8S5P2R9_9CAUD</name>
<evidence type="ECO:0000313" key="1">
    <source>
        <dbReference type="EMBL" id="DAE00933.1"/>
    </source>
</evidence>
<accession>A0A8S5P2R9</accession>
<sequence>MRCKSSFWELTNEKYLPYFLGTLYTAWEVFR</sequence>
<protein>
    <submittedName>
        <fullName evidence="1">Uncharacterized protein</fullName>
    </submittedName>
</protein>
<reference evidence="1" key="1">
    <citation type="journal article" date="2021" name="Proc. Natl. Acad. Sci. U.S.A.">
        <title>A Catalog of Tens of Thousands of Viruses from Human Metagenomes Reveals Hidden Associations with Chronic Diseases.</title>
        <authorList>
            <person name="Tisza M.J."/>
            <person name="Buck C.B."/>
        </authorList>
    </citation>
    <scope>NUCLEOTIDE SEQUENCE</scope>
    <source>
        <strain evidence="1">CtNwR4</strain>
    </source>
</reference>
<organism evidence="1">
    <name type="scientific">Siphoviridae sp. ctNwR4</name>
    <dbReference type="NCBI Taxonomy" id="2825474"/>
    <lineage>
        <taxon>Viruses</taxon>
        <taxon>Duplodnaviria</taxon>
        <taxon>Heunggongvirae</taxon>
        <taxon>Uroviricota</taxon>
        <taxon>Caudoviricetes</taxon>
    </lineage>
</organism>